<feature type="transmembrane region" description="Helical" evidence="2">
    <location>
        <begin position="82"/>
        <end position="102"/>
    </location>
</feature>
<evidence type="ECO:0000313" key="3">
    <source>
        <dbReference type="EMBL" id="PZR05072.1"/>
    </source>
</evidence>
<dbReference type="RefSeq" id="WP_303734727.1">
    <property type="nucleotide sequence ID" value="NZ_CAKZHK010000008.1"/>
</dbReference>
<keyword evidence="2" id="KW-0812">Transmembrane</keyword>
<dbReference type="EMBL" id="QFRA01000009">
    <property type="protein sequence ID" value="PZR05072.1"/>
    <property type="molecule type" value="Genomic_DNA"/>
</dbReference>
<dbReference type="AlphaFoldDB" id="A0A2W5SQ33"/>
<evidence type="ECO:0000256" key="2">
    <source>
        <dbReference type="SAM" id="Phobius"/>
    </source>
</evidence>
<comment type="caution">
    <text evidence="3">The sequence shown here is derived from an EMBL/GenBank/DDBJ whole genome shotgun (WGS) entry which is preliminary data.</text>
</comment>
<sequence length="170" mass="18712">MEKHWGDPNHSQPREDVSKGERIAGITWLTVGSVLSFFLEMVYLGSRITLGGHTYPFPYMILIAAGFNYVLGTTALLWTKKLAWASIPGVTWIVLYFIAVTWPSLPGTRGTTWIVPNLVGVLFMIAGVAGAAWPLMRSVVSSMDQVNPPPLTPTTGSKRPKEKNNPTKKK</sequence>
<protein>
    <submittedName>
        <fullName evidence="3">Uncharacterized protein</fullName>
    </submittedName>
</protein>
<dbReference type="Proteomes" id="UP000249432">
    <property type="component" value="Unassembled WGS sequence"/>
</dbReference>
<feature type="transmembrane region" description="Helical" evidence="2">
    <location>
        <begin position="114"/>
        <end position="135"/>
    </location>
</feature>
<feature type="region of interest" description="Disordered" evidence="1">
    <location>
        <begin position="146"/>
        <end position="170"/>
    </location>
</feature>
<keyword evidence="2" id="KW-1133">Transmembrane helix</keyword>
<feature type="transmembrane region" description="Helical" evidence="2">
    <location>
        <begin position="23"/>
        <end position="45"/>
    </location>
</feature>
<proteinExistence type="predicted"/>
<gene>
    <name evidence="3" type="ORF">DI525_05280</name>
</gene>
<feature type="transmembrane region" description="Helical" evidence="2">
    <location>
        <begin position="57"/>
        <end position="77"/>
    </location>
</feature>
<keyword evidence="2" id="KW-0472">Membrane</keyword>
<organism evidence="3 4">
    <name type="scientific">Corynebacterium kroppenstedtii</name>
    <dbReference type="NCBI Taxonomy" id="161879"/>
    <lineage>
        <taxon>Bacteria</taxon>
        <taxon>Bacillati</taxon>
        <taxon>Actinomycetota</taxon>
        <taxon>Actinomycetes</taxon>
        <taxon>Mycobacteriales</taxon>
        <taxon>Corynebacteriaceae</taxon>
        <taxon>Corynebacterium</taxon>
    </lineage>
</organism>
<evidence type="ECO:0000256" key="1">
    <source>
        <dbReference type="SAM" id="MobiDB-lite"/>
    </source>
</evidence>
<accession>A0A2W5SQ33</accession>
<name>A0A2W5SQ33_9CORY</name>
<reference evidence="3 4" key="1">
    <citation type="submission" date="2017-08" db="EMBL/GenBank/DDBJ databases">
        <title>Infants hospitalized years apart are colonized by the same room-sourced microbial strains.</title>
        <authorList>
            <person name="Brooks B."/>
            <person name="Olm M.R."/>
            <person name="Firek B.A."/>
            <person name="Baker R."/>
            <person name="Thomas B.C."/>
            <person name="Morowitz M.J."/>
            <person name="Banfield J.F."/>
        </authorList>
    </citation>
    <scope>NUCLEOTIDE SEQUENCE [LARGE SCALE GENOMIC DNA]</scope>
    <source>
        <strain evidence="3">S2_003_000_R1_3</strain>
    </source>
</reference>
<evidence type="ECO:0000313" key="4">
    <source>
        <dbReference type="Proteomes" id="UP000249432"/>
    </source>
</evidence>
<feature type="compositionally biased region" description="Basic residues" evidence="1">
    <location>
        <begin position="158"/>
        <end position="170"/>
    </location>
</feature>